<keyword evidence="2" id="KW-1185">Reference proteome</keyword>
<dbReference type="RefSeq" id="XP_001887930.1">
    <property type="nucleotide sequence ID" value="XM_001887895.1"/>
</dbReference>
<name>B0DVH2_LACBS</name>
<accession>B0DVH2</accession>
<proteinExistence type="predicted"/>
<dbReference type="GeneID" id="6083575"/>
<dbReference type="EMBL" id="DS547139">
    <property type="protein sequence ID" value="EDR01385.1"/>
    <property type="molecule type" value="Genomic_DNA"/>
</dbReference>
<dbReference type="OrthoDB" id="10500435at2759"/>
<gene>
    <name evidence="1" type="ORF">LACBIDRAFT_310985</name>
</gene>
<protein>
    <submittedName>
        <fullName evidence="1">Predicted protein</fullName>
    </submittedName>
</protein>
<dbReference type="Proteomes" id="UP000001194">
    <property type="component" value="Unassembled WGS sequence"/>
</dbReference>
<reference evidence="1 2" key="1">
    <citation type="journal article" date="2008" name="Nature">
        <title>The genome of Laccaria bicolor provides insights into mycorrhizal symbiosis.</title>
        <authorList>
            <person name="Martin F."/>
            <person name="Aerts A."/>
            <person name="Ahren D."/>
            <person name="Brun A."/>
            <person name="Danchin E.G.J."/>
            <person name="Duchaussoy F."/>
            <person name="Gibon J."/>
            <person name="Kohler A."/>
            <person name="Lindquist E."/>
            <person name="Pereda V."/>
            <person name="Salamov A."/>
            <person name="Shapiro H.J."/>
            <person name="Wuyts J."/>
            <person name="Blaudez D."/>
            <person name="Buee M."/>
            <person name="Brokstein P."/>
            <person name="Canbaeck B."/>
            <person name="Cohen D."/>
            <person name="Courty P.E."/>
            <person name="Coutinho P.M."/>
            <person name="Delaruelle C."/>
            <person name="Detter J.C."/>
            <person name="Deveau A."/>
            <person name="DiFazio S."/>
            <person name="Duplessis S."/>
            <person name="Fraissinet-Tachet L."/>
            <person name="Lucic E."/>
            <person name="Frey-Klett P."/>
            <person name="Fourrey C."/>
            <person name="Feussner I."/>
            <person name="Gay G."/>
            <person name="Grimwood J."/>
            <person name="Hoegger P.J."/>
            <person name="Jain P."/>
            <person name="Kilaru S."/>
            <person name="Labbe J."/>
            <person name="Lin Y.C."/>
            <person name="Legue V."/>
            <person name="Le Tacon F."/>
            <person name="Marmeisse R."/>
            <person name="Melayah D."/>
            <person name="Montanini B."/>
            <person name="Muratet M."/>
            <person name="Nehls U."/>
            <person name="Niculita-Hirzel H."/>
            <person name="Oudot-Le Secq M.P."/>
            <person name="Peter M."/>
            <person name="Quesneville H."/>
            <person name="Rajashekar B."/>
            <person name="Reich M."/>
            <person name="Rouhier N."/>
            <person name="Schmutz J."/>
            <person name="Yin T."/>
            <person name="Chalot M."/>
            <person name="Henrissat B."/>
            <person name="Kuees U."/>
            <person name="Lucas S."/>
            <person name="Van de Peer Y."/>
            <person name="Podila G.K."/>
            <person name="Polle A."/>
            <person name="Pukkila P.J."/>
            <person name="Richardson P.M."/>
            <person name="Rouze P."/>
            <person name="Sanders I.R."/>
            <person name="Stajich J.E."/>
            <person name="Tunlid A."/>
            <person name="Tuskan G."/>
            <person name="Grigoriev I.V."/>
        </authorList>
    </citation>
    <scope>NUCLEOTIDE SEQUENCE [LARGE SCALE GENOMIC DNA]</scope>
    <source>
        <strain evidence="2">S238N-H82 / ATCC MYA-4686</strain>
    </source>
</reference>
<sequence length="176" mass="19810">MRESSPLSIQSQDMELSFQVSVAGVRISNFDPAKTSSSEAVARYISDVEKKNDLEEGTLRDAIIASTPFGTRLWETTKTGSFVPQPAPLNMRLEDAFGNEGGTYLLEVKPEFLKYFLVGSPASVRKKNKNKKKKKTKRADENGKVFVCIFEVSRIYHFQLTNLRQTLLKSQLTLLV</sequence>
<dbReference type="KEGG" id="lbc:LACBIDRAFT_310985"/>
<dbReference type="AlphaFoldDB" id="B0DVH2"/>
<evidence type="ECO:0000313" key="1">
    <source>
        <dbReference type="EMBL" id="EDR01385.1"/>
    </source>
</evidence>
<dbReference type="HOGENOM" id="CLU_1525419_0_0_1"/>
<organism evidence="2">
    <name type="scientific">Laccaria bicolor (strain S238N-H82 / ATCC MYA-4686)</name>
    <name type="common">Bicoloured deceiver</name>
    <name type="synonym">Laccaria laccata var. bicolor</name>
    <dbReference type="NCBI Taxonomy" id="486041"/>
    <lineage>
        <taxon>Eukaryota</taxon>
        <taxon>Fungi</taxon>
        <taxon>Dikarya</taxon>
        <taxon>Basidiomycota</taxon>
        <taxon>Agaricomycotina</taxon>
        <taxon>Agaricomycetes</taxon>
        <taxon>Agaricomycetidae</taxon>
        <taxon>Agaricales</taxon>
        <taxon>Agaricineae</taxon>
        <taxon>Hydnangiaceae</taxon>
        <taxon>Laccaria</taxon>
    </lineage>
</organism>
<dbReference type="InParanoid" id="B0DVH2"/>
<evidence type="ECO:0000313" key="2">
    <source>
        <dbReference type="Proteomes" id="UP000001194"/>
    </source>
</evidence>